<name>S2W500_9ACTN</name>
<dbReference type="Proteomes" id="UP000014417">
    <property type="component" value="Unassembled WGS sequence"/>
</dbReference>
<keyword evidence="1" id="KW-1133">Transmembrane helix</keyword>
<keyword evidence="1" id="KW-0472">Membrane</keyword>
<evidence type="ECO:0000313" key="2">
    <source>
        <dbReference type="EMBL" id="EPD33335.1"/>
    </source>
</evidence>
<dbReference type="OrthoDB" id="3426404at2"/>
<dbReference type="EMBL" id="AGZR01000005">
    <property type="protein sequence ID" value="EPD33335.1"/>
    <property type="molecule type" value="Genomic_DNA"/>
</dbReference>
<feature type="transmembrane region" description="Helical" evidence="1">
    <location>
        <begin position="132"/>
        <end position="149"/>
    </location>
</feature>
<organism evidence="2 3">
    <name type="scientific">Propionimicrobium lymphophilum ACS-093-V-SCH5</name>
    <dbReference type="NCBI Taxonomy" id="883161"/>
    <lineage>
        <taxon>Bacteria</taxon>
        <taxon>Bacillati</taxon>
        <taxon>Actinomycetota</taxon>
        <taxon>Actinomycetes</taxon>
        <taxon>Propionibacteriales</taxon>
        <taxon>Propionibacteriaceae</taxon>
        <taxon>Propionimicrobium</taxon>
    </lineage>
</organism>
<sequence length="164" mass="18211">MWTLFDWDAPWAVLFAALFVIVFFRSNLFHLIGRGLVSGFAKTELLSSYLESAGYRRAQDLICRYGAPIVALCFATVGFQTLVLLASGAAKIPMRRYLPANILGCLLWAITYSTVGMVGFRLIGWAWDKSPAVTITTAVAVAGLIHLFVRRNRKVAEQEHLAQN</sequence>
<gene>
    <name evidence="2" type="ORF">HMPREF9306_00874</name>
</gene>
<proteinExistence type="predicted"/>
<dbReference type="HOGENOM" id="CLU_098209_1_0_11"/>
<dbReference type="AlphaFoldDB" id="S2W500"/>
<keyword evidence="1" id="KW-0812">Transmembrane</keyword>
<evidence type="ECO:0000256" key="1">
    <source>
        <dbReference type="SAM" id="Phobius"/>
    </source>
</evidence>
<evidence type="ECO:0000313" key="3">
    <source>
        <dbReference type="Proteomes" id="UP000014417"/>
    </source>
</evidence>
<dbReference type="RefSeq" id="WP_016455709.1">
    <property type="nucleotide sequence ID" value="NZ_KE150269.1"/>
</dbReference>
<feature type="transmembrane region" description="Helical" evidence="1">
    <location>
        <begin position="65"/>
        <end position="86"/>
    </location>
</feature>
<protein>
    <submittedName>
        <fullName evidence="2">Uncharacterized protein</fullName>
    </submittedName>
</protein>
<dbReference type="STRING" id="883161.HMPREF9306_00874"/>
<feature type="transmembrane region" description="Helical" evidence="1">
    <location>
        <begin position="98"/>
        <end position="120"/>
    </location>
</feature>
<accession>S2W500</accession>
<keyword evidence="3" id="KW-1185">Reference proteome</keyword>
<comment type="caution">
    <text evidence="2">The sequence shown here is derived from an EMBL/GenBank/DDBJ whole genome shotgun (WGS) entry which is preliminary data.</text>
</comment>
<reference evidence="2 3" key="1">
    <citation type="submission" date="2013-04" db="EMBL/GenBank/DDBJ databases">
        <title>The Genome Sequence of Propionimicrobium lymphophilum ACS-093-V-SCH5.</title>
        <authorList>
            <consortium name="The Broad Institute Genomics Platform"/>
            <person name="Earl A."/>
            <person name="Ward D."/>
            <person name="Feldgarden M."/>
            <person name="Gevers D."/>
            <person name="Saerens B."/>
            <person name="Vaneechoutte M."/>
            <person name="Walker B."/>
            <person name="Young S."/>
            <person name="Zeng Q."/>
            <person name="Gargeya S."/>
            <person name="Fitzgerald M."/>
            <person name="Haas B."/>
            <person name="Abouelleil A."/>
            <person name="Allen A.W."/>
            <person name="Alvarado L."/>
            <person name="Arachchi H.M."/>
            <person name="Berlin A.M."/>
            <person name="Chapman S.B."/>
            <person name="Gainer-Dewar J."/>
            <person name="Goldberg J."/>
            <person name="Griggs A."/>
            <person name="Gujja S."/>
            <person name="Hansen M."/>
            <person name="Howarth C."/>
            <person name="Imamovic A."/>
            <person name="Ireland A."/>
            <person name="Larimer J."/>
            <person name="McCowan C."/>
            <person name="Murphy C."/>
            <person name="Pearson M."/>
            <person name="Poon T.W."/>
            <person name="Priest M."/>
            <person name="Roberts A."/>
            <person name="Saif S."/>
            <person name="Shea T."/>
            <person name="Sisk P."/>
            <person name="Sykes S."/>
            <person name="Wortman J."/>
            <person name="Nusbaum C."/>
            <person name="Birren B."/>
        </authorList>
    </citation>
    <scope>NUCLEOTIDE SEQUENCE [LARGE SCALE GENOMIC DNA]</scope>
    <source>
        <strain evidence="2 3">ACS-093-V-SCH5</strain>
    </source>
</reference>